<evidence type="ECO:0000313" key="2">
    <source>
        <dbReference type="Proteomes" id="UP000325313"/>
    </source>
</evidence>
<name>A0A5B0MM78_PUCGR</name>
<accession>A0A5B0MM78</accession>
<dbReference type="Proteomes" id="UP000325313">
    <property type="component" value="Unassembled WGS sequence"/>
</dbReference>
<gene>
    <name evidence="1" type="ORF">PGTUg99_001240</name>
</gene>
<dbReference type="AlphaFoldDB" id="A0A5B0MM78"/>
<organism evidence="1 2">
    <name type="scientific">Puccinia graminis f. sp. tritici</name>
    <dbReference type="NCBI Taxonomy" id="56615"/>
    <lineage>
        <taxon>Eukaryota</taxon>
        <taxon>Fungi</taxon>
        <taxon>Dikarya</taxon>
        <taxon>Basidiomycota</taxon>
        <taxon>Pucciniomycotina</taxon>
        <taxon>Pucciniomycetes</taxon>
        <taxon>Pucciniales</taxon>
        <taxon>Pucciniaceae</taxon>
        <taxon>Puccinia</taxon>
    </lineage>
</organism>
<reference evidence="1 2" key="1">
    <citation type="submission" date="2019-05" db="EMBL/GenBank/DDBJ databases">
        <title>Emergence of the Ug99 lineage of the wheat stem rust pathogen through somatic hybridization.</title>
        <authorList>
            <person name="Li F."/>
            <person name="Upadhyaya N.M."/>
            <person name="Sperschneider J."/>
            <person name="Matny O."/>
            <person name="Nguyen-Phuc H."/>
            <person name="Mago R."/>
            <person name="Raley C."/>
            <person name="Miller M.E."/>
            <person name="Silverstein K.A.T."/>
            <person name="Henningsen E."/>
            <person name="Hirsch C.D."/>
            <person name="Visser B."/>
            <person name="Pretorius Z.A."/>
            <person name="Steffenson B.J."/>
            <person name="Schwessinger B."/>
            <person name="Dodds P.N."/>
            <person name="Figueroa M."/>
        </authorList>
    </citation>
    <scope>NUCLEOTIDE SEQUENCE [LARGE SCALE GENOMIC DNA]</scope>
    <source>
        <strain evidence="1 2">Ug99</strain>
    </source>
</reference>
<evidence type="ECO:0000313" key="1">
    <source>
        <dbReference type="EMBL" id="KAA1077109.1"/>
    </source>
</evidence>
<comment type="caution">
    <text evidence="1">The sequence shown here is derived from an EMBL/GenBank/DDBJ whole genome shotgun (WGS) entry which is preliminary data.</text>
</comment>
<proteinExistence type="predicted"/>
<dbReference type="EMBL" id="VDEP01000456">
    <property type="protein sequence ID" value="KAA1077109.1"/>
    <property type="molecule type" value="Genomic_DNA"/>
</dbReference>
<sequence length="52" mass="5349">MSLLTAKAAGSQFLTCLWIRTGSLLVSVQFSVGQANVPSGPLGIATKVCTKP</sequence>
<protein>
    <submittedName>
        <fullName evidence="1">Uncharacterized protein</fullName>
    </submittedName>
</protein>